<dbReference type="PROSITE" id="PS50915">
    <property type="entry name" value="CRYSTALLIN_BETA_GAMMA"/>
    <property type="match status" value="2"/>
</dbReference>
<dbReference type="eggNOG" id="COG3134">
    <property type="taxonomic scope" value="Bacteria"/>
</dbReference>
<evidence type="ECO:0000259" key="5">
    <source>
        <dbReference type="PROSITE" id="PS50915"/>
    </source>
</evidence>
<dbReference type="EMBL" id="CP000747">
    <property type="protein sequence ID" value="ACG79028.1"/>
    <property type="molecule type" value="Genomic_DNA"/>
</dbReference>
<proteinExistence type="inferred from homology"/>
<keyword evidence="7" id="KW-1185">Reference proteome</keyword>
<reference evidence="6 7" key="1">
    <citation type="journal article" date="2008" name="BMC Genomics">
        <title>Complete genome of Phenylobacterium zucineum - a novel facultative intracellular bacterium isolated from human erythroleukemia cell line K562.</title>
        <authorList>
            <person name="Luo Y."/>
            <person name="Xu X."/>
            <person name="Ding Z."/>
            <person name="Liu Z."/>
            <person name="Zhang B."/>
            <person name="Yan Z."/>
            <person name="Sun J."/>
            <person name="Hu S."/>
            <person name="Hu X."/>
        </authorList>
    </citation>
    <scope>NUCLEOTIDE SEQUENCE [LARGE SCALE GENOMIC DNA]</scope>
    <source>
        <strain evidence="6 7">HLK1</strain>
    </source>
</reference>
<comment type="similarity">
    <text evidence="1">Belongs to the beta/gamma-crystallin family.</text>
</comment>
<evidence type="ECO:0000313" key="7">
    <source>
        <dbReference type="Proteomes" id="UP000001868"/>
    </source>
</evidence>
<dbReference type="SMART" id="SM00247">
    <property type="entry name" value="XTALbg"/>
    <property type="match status" value="1"/>
</dbReference>
<organism evidence="6 7">
    <name type="scientific">Phenylobacterium zucineum (strain HLK1)</name>
    <dbReference type="NCBI Taxonomy" id="450851"/>
    <lineage>
        <taxon>Bacteria</taxon>
        <taxon>Pseudomonadati</taxon>
        <taxon>Pseudomonadota</taxon>
        <taxon>Alphaproteobacteria</taxon>
        <taxon>Caulobacterales</taxon>
        <taxon>Caulobacteraceae</taxon>
        <taxon>Phenylobacterium</taxon>
    </lineage>
</organism>
<evidence type="ECO:0000313" key="6">
    <source>
        <dbReference type="EMBL" id="ACG79028.1"/>
    </source>
</evidence>
<feature type="region of interest" description="Disordered" evidence="3">
    <location>
        <begin position="109"/>
        <end position="143"/>
    </location>
</feature>
<sequence length="211" mass="22810">MTRTMWLAAGVAAALACAGAAQAQPGPMPSVRGGSATLYELPNYQGRSVTITNSVSDLGDWRFNDRARSARFQGTWRVCEHDDFEGRCQDIRGDVPDLTQYGLSGQVSSLEPAGFGRPRPGPEDGWGPRPPGGGRDARGYDGERTVFFPRPTVRGVDVAAGRHGANVFCRRQGLGDAVWFDDSQRASRAIGPEGQITGRSPVLRDLLCRKY</sequence>
<dbReference type="SUPFAM" id="SSF49695">
    <property type="entry name" value="gamma-Crystallin-like"/>
    <property type="match status" value="1"/>
</dbReference>
<dbReference type="Pfam" id="PF00030">
    <property type="entry name" value="Crystall"/>
    <property type="match status" value="1"/>
</dbReference>
<feature type="chain" id="PRO_5002822667" description="Beta/gamma crystallin 'Greek key' domain-containing protein" evidence="4">
    <location>
        <begin position="24"/>
        <end position="211"/>
    </location>
</feature>
<evidence type="ECO:0000256" key="3">
    <source>
        <dbReference type="SAM" id="MobiDB-lite"/>
    </source>
</evidence>
<dbReference type="InterPro" id="IPR001064">
    <property type="entry name" value="Beta/gamma_crystallin"/>
</dbReference>
<protein>
    <recommendedName>
        <fullName evidence="5">Beta/gamma crystallin 'Greek key' domain-containing protein</fullName>
    </recommendedName>
</protein>
<dbReference type="KEGG" id="pzu:PHZ_c2619"/>
<dbReference type="Proteomes" id="UP000001868">
    <property type="component" value="Chromosome"/>
</dbReference>
<gene>
    <name evidence="6" type="ordered locus">PHZ_c2619</name>
</gene>
<dbReference type="AlphaFoldDB" id="B4RH80"/>
<feature type="domain" description="Beta/gamma crystallin 'Greek key'" evidence="5">
    <location>
        <begin position="74"/>
        <end position="114"/>
    </location>
</feature>
<dbReference type="InterPro" id="IPR011024">
    <property type="entry name" value="G_crystallin-like"/>
</dbReference>
<evidence type="ECO:0000256" key="1">
    <source>
        <dbReference type="ARBA" id="ARBA00009646"/>
    </source>
</evidence>
<feature type="domain" description="Beta/gamma crystallin 'Greek key'" evidence="5">
    <location>
        <begin position="34"/>
        <end position="74"/>
    </location>
</feature>
<dbReference type="Gene3D" id="2.60.20.10">
    <property type="entry name" value="Crystallins"/>
    <property type="match status" value="1"/>
</dbReference>
<keyword evidence="4" id="KW-0732">Signal</keyword>
<name>B4RH80_PHEZH</name>
<evidence type="ECO:0000256" key="4">
    <source>
        <dbReference type="SAM" id="SignalP"/>
    </source>
</evidence>
<dbReference type="HOGENOM" id="CLU_1303939_0_0_5"/>
<dbReference type="RefSeq" id="WP_012523166.1">
    <property type="nucleotide sequence ID" value="NC_011144.1"/>
</dbReference>
<keyword evidence="2" id="KW-0677">Repeat</keyword>
<feature type="signal peptide" evidence="4">
    <location>
        <begin position="1"/>
        <end position="23"/>
    </location>
</feature>
<accession>B4RH80</accession>
<evidence type="ECO:0000256" key="2">
    <source>
        <dbReference type="ARBA" id="ARBA00022737"/>
    </source>
</evidence>
<dbReference type="PROSITE" id="PS51257">
    <property type="entry name" value="PROKAR_LIPOPROTEIN"/>
    <property type="match status" value="1"/>
</dbReference>